<evidence type="ECO:0000259" key="3">
    <source>
        <dbReference type="Pfam" id="PF06580"/>
    </source>
</evidence>
<dbReference type="PANTHER" id="PTHR34220">
    <property type="entry name" value="SENSOR HISTIDINE KINASE YPDA"/>
    <property type="match status" value="1"/>
</dbReference>
<feature type="transmembrane region" description="Helical" evidence="2">
    <location>
        <begin position="12"/>
        <end position="29"/>
    </location>
</feature>
<gene>
    <name evidence="4" type="ORF">C943_02864</name>
</gene>
<dbReference type="RefSeq" id="WP_008623563.1">
    <property type="nucleotide sequence ID" value="NZ_AMZY02000003.1"/>
</dbReference>
<dbReference type="Pfam" id="PF06580">
    <property type="entry name" value="His_kinase"/>
    <property type="match status" value="1"/>
</dbReference>
<comment type="caution">
    <text evidence="4">The sequence shown here is derived from an EMBL/GenBank/DDBJ whole genome shotgun (WGS) entry which is preliminary data.</text>
</comment>
<evidence type="ECO:0000313" key="4">
    <source>
        <dbReference type="EMBL" id="EMS34973.1"/>
    </source>
</evidence>
<evidence type="ECO:0000256" key="1">
    <source>
        <dbReference type="SAM" id="Coils"/>
    </source>
</evidence>
<dbReference type="GO" id="GO:0000155">
    <property type="term" value="F:phosphorelay sensor kinase activity"/>
    <property type="evidence" value="ECO:0007669"/>
    <property type="project" value="InterPro"/>
</dbReference>
<keyword evidence="1" id="KW-0175">Coiled coil</keyword>
<dbReference type="GO" id="GO:0016020">
    <property type="term" value="C:membrane"/>
    <property type="evidence" value="ECO:0007669"/>
    <property type="project" value="InterPro"/>
</dbReference>
<dbReference type="STRING" id="1239962.C943_02864"/>
<dbReference type="AlphaFoldDB" id="M7XKD0"/>
<dbReference type="OrthoDB" id="9809908at2"/>
<dbReference type="eggNOG" id="COG2972">
    <property type="taxonomic scope" value="Bacteria"/>
</dbReference>
<keyword evidence="2" id="KW-0812">Transmembrane</keyword>
<dbReference type="InParanoid" id="M7XKD0"/>
<evidence type="ECO:0000256" key="2">
    <source>
        <dbReference type="SAM" id="Phobius"/>
    </source>
</evidence>
<feature type="coiled-coil region" evidence="1">
    <location>
        <begin position="31"/>
        <end position="58"/>
    </location>
</feature>
<keyword evidence="2" id="KW-0472">Membrane</keyword>
<sequence length="254" mass="29556">MATILDRYGSVLMVLIGLLMLLAVIYLLYRLQKAETNRRAVEAKYLRLESEISKLELQTIESRLNPHLFKNILNSIQSHAYQTYFALDKLANVLDYILYESRNRFVSPKEEIDFALNLIEINKIKLSPLFELKVKTKVDEFDPLFEQRLLAPLISVDLIENAFKHADLQRAEAFITVVIEFRESVFSLTVSNKMSTKKPMKKEKAGFGVEALEQRLKIIYPDKFKLDRFVEDDVYIAQLKINLLEHKDQVPASR</sequence>
<accession>M7XKD0</accession>
<reference evidence="4" key="1">
    <citation type="submission" date="2013-01" db="EMBL/GenBank/DDBJ databases">
        <title>Genome assembly of Mariniradius saccharolyticus AK6.</title>
        <authorList>
            <person name="Vaidya B."/>
            <person name="Khatri I."/>
            <person name="Tanuku N.R.S."/>
            <person name="Subramanian S."/>
            <person name="Pinnaka A."/>
        </authorList>
    </citation>
    <scope>NUCLEOTIDE SEQUENCE [LARGE SCALE GENOMIC DNA]</scope>
    <source>
        <strain evidence="4">AK6</strain>
    </source>
</reference>
<dbReference type="InterPro" id="IPR050640">
    <property type="entry name" value="Bact_2-comp_sensor_kinase"/>
</dbReference>
<evidence type="ECO:0000313" key="5">
    <source>
        <dbReference type="Proteomes" id="UP000010953"/>
    </source>
</evidence>
<protein>
    <recommendedName>
        <fullName evidence="3">Signal transduction histidine kinase internal region domain-containing protein</fullName>
    </recommendedName>
</protein>
<name>M7XKD0_9BACT</name>
<proteinExistence type="predicted"/>
<organism evidence="4 5">
    <name type="scientific">Mariniradius saccharolyticus AK6</name>
    <dbReference type="NCBI Taxonomy" id="1239962"/>
    <lineage>
        <taxon>Bacteria</taxon>
        <taxon>Pseudomonadati</taxon>
        <taxon>Bacteroidota</taxon>
        <taxon>Cytophagia</taxon>
        <taxon>Cytophagales</taxon>
        <taxon>Cyclobacteriaceae</taxon>
        <taxon>Mariniradius</taxon>
    </lineage>
</organism>
<keyword evidence="2" id="KW-1133">Transmembrane helix</keyword>
<keyword evidence="5" id="KW-1185">Reference proteome</keyword>
<feature type="domain" description="Signal transduction histidine kinase internal region" evidence="3">
    <location>
        <begin position="56"/>
        <end position="126"/>
    </location>
</feature>
<dbReference type="EMBL" id="AMZY02000003">
    <property type="protein sequence ID" value="EMS34973.1"/>
    <property type="molecule type" value="Genomic_DNA"/>
</dbReference>
<dbReference type="Proteomes" id="UP000010953">
    <property type="component" value="Unassembled WGS sequence"/>
</dbReference>
<dbReference type="InterPro" id="IPR010559">
    <property type="entry name" value="Sig_transdc_His_kin_internal"/>
</dbReference>
<dbReference type="PANTHER" id="PTHR34220:SF7">
    <property type="entry name" value="SENSOR HISTIDINE KINASE YPDA"/>
    <property type="match status" value="1"/>
</dbReference>